<evidence type="ECO:0000313" key="2">
    <source>
        <dbReference type="EMBL" id="MCC9272903.1"/>
    </source>
</evidence>
<name>A0A9E3ZRZ3_9ENTE</name>
<comment type="caution">
    <text evidence="2">The sequence shown here is derived from an EMBL/GenBank/DDBJ whole genome shotgun (WGS) entry which is preliminary data.</text>
</comment>
<proteinExistence type="predicted"/>
<reference evidence="2" key="1">
    <citation type="journal article" date="2021" name="PeerJ">
        <title>Extensive microbial diversity within the chicken gut microbiome revealed by metagenomics and culture.</title>
        <authorList>
            <person name="Gilroy R."/>
            <person name="Ravi A."/>
            <person name="Getino M."/>
            <person name="Pursley I."/>
            <person name="Horton D.L."/>
            <person name="Alikhan N.F."/>
            <person name="Baker D."/>
            <person name="Gharbi K."/>
            <person name="Hall N."/>
            <person name="Watson M."/>
            <person name="Adriaenssens E.M."/>
            <person name="Foster-Nyarko E."/>
            <person name="Jarju S."/>
            <person name="Secka A."/>
            <person name="Antonio M."/>
            <person name="Oren A."/>
            <person name="Chaudhuri R.R."/>
            <person name="La Ragione R."/>
            <person name="Hildebrand F."/>
            <person name="Pallen M.J."/>
        </authorList>
    </citation>
    <scope>NUCLEOTIDE SEQUENCE</scope>
    <source>
        <strain evidence="2">150</strain>
    </source>
</reference>
<protein>
    <recommendedName>
        <fullName evidence="1">GH18 domain-containing protein</fullName>
    </recommendedName>
</protein>
<sequence>MVEVIAYLDDNKEWTKKEIPAEQLTLINYAFANIVGLEIVRDLKKIHLINELKEEYPHLRTCISIGV</sequence>
<dbReference type="PROSITE" id="PS51910">
    <property type="entry name" value="GH18_2"/>
    <property type="match status" value="1"/>
</dbReference>
<feature type="domain" description="GH18" evidence="1">
    <location>
        <begin position="2"/>
        <end position="67"/>
    </location>
</feature>
<dbReference type="Gene3D" id="3.20.20.80">
    <property type="entry name" value="Glycosidases"/>
    <property type="match status" value="1"/>
</dbReference>
<dbReference type="GO" id="GO:0005975">
    <property type="term" value="P:carbohydrate metabolic process"/>
    <property type="evidence" value="ECO:0007669"/>
    <property type="project" value="InterPro"/>
</dbReference>
<accession>A0A9E3ZRZ3</accession>
<dbReference type="AlphaFoldDB" id="A0A9E3ZRZ3"/>
<evidence type="ECO:0000259" key="1">
    <source>
        <dbReference type="PROSITE" id="PS51910"/>
    </source>
</evidence>
<evidence type="ECO:0000313" key="3">
    <source>
        <dbReference type="Proteomes" id="UP000813384"/>
    </source>
</evidence>
<dbReference type="EMBL" id="JAJJVO010000020">
    <property type="protein sequence ID" value="MCC9272903.1"/>
    <property type="molecule type" value="Genomic_DNA"/>
</dbReference>
<dbReference type="SUPFAM" id="SSF51445">
    <property type="entry name" value="(Trans)glycosidases"/>
    <property type="match status" value="1"/>
</dbReference>
<dbReference type="InterPro" id="IPR001223">
    <property type="entry name" value="Glyco_hydro18_cat"/>
</dbReference>
<organism evidence="2 3">
    <name type="scientific">Enterococcus aquimarinus</name>
    <dbReference type="NCBI Taxonomy" id="328396"/>
    <lineage>
        <taxon>Bacteria</taxon>
        <taxon>Bacillati</taxon>
        <taxon>Bacillota</taxon>
        <taxon>Bacilli</taxon>
        <taxon>Lactobacillales</taxon>
        <taxon>Enterococcaceae</taxon>
        <taxon>Enterococcus</taxon>
    </lineage>
</organism>
<reference evidence="2" key="2">
    <citation type="submission" date="2021-11" db="EMBL/GenBank/DDBJ databases">
        <authorList>
            <person name="Gilroy R."/>
        </authorList>
    </citation>
    <scope>NUCLEOTIDE SEQUENCE</scope>
    <source>
        <strain evidence="2">150</strain>
    </source>
</reference>
<dbReference type="InterPro" id="IPR017853">
    <property type="entry name" value="GH"/>
</dbReference>
<dbReference type="Proteomes" id="UP000813384">
    <property type="component" value="Unassembled WGS sequence"/>
</dbReference>
<gene>
    <name evidence="2" type="ORF">K8V42_01280</name>
</gene>